<dbReference type="PANTHER" id="PTHR31840">
    <property type="entry name" value="COILED-COIL DOMAIN-CONTAINING PROTEIN 97"/>
    <property type="match status" value="1"/>
</dbReference>
<name>A0AAD5M5B9_PARTN</name>
<protein>
    <recommendedName>
        <fullName evidence="3">CCD97-like C-terminal domain-containing protein</fullName>
    </recommendedName>
</protein>
<keyword evidence="2" id="KW-1185">Reference proteome</keyword>
<comment type="caution">
    <text evidence="1">The sequence shown here is derived from an EMBL/GenBank/DDBJ whole genome shotgun (WGS) entry which is preliminary data.</text>
</comment>
<dbReference type="AlphaFoldDB" id="A0AAD5M5B9"/>
<gene>
    <name evidence="1" type="ORF">KIN20_007338</name>
</gene>
<dbReference type="InterPro" id="IPR018613">
    <property type="entry name" value="Ccdc97-like"/>
</dbReference>
<organism evidence="1 2">
    <name type="scientific">Parelaphostrongylus tenuis</name>
    <name type="common">Meningeal worm</name>
    <dbReference type="NCBI Taxonomy" id="148309"/>
    <lineage>
        <taxon>Eukaryota</taxon>
        <taxon>Metazoa</taxon>
        <taxon>Ecdysozoa</taxon>
        <taxon>Nematoda</taxon>
        <taxon>Chromadorea</taxon>
        <taxon>Rhabditida</taxon>
        <taxon>Rhabditina</taxon>
        <taxon>Rhabditomorpha</taxon>
        <taxon>Strongyloidea</taxon>
        <taxon>Metastrongylidae</taxon>
        <taxon>Parelaphostrongylus</taxon>
    </lineage>
</organism>
<proteinExistence type="predicted"/>
<evidence type="ECO:0000313" key="2">
    <source>
        <dbReference type="Proteomes" id="UP001196413"/>
    </source>
</evidence>
<dbReference type="PANTHER" id="PTHR31840:SF1">
    <property type="entry name" value="COILED-COIL DOMAIN-CONTAINING PROTEIN 97"/>
    <property type="match status" value="1"/>
</dbReference>
<evidence type="ECO:0000313" key="1">
    <source>
        <dbReference type="EMBL" id="KAJ1351350.1"/>
    </source>
</evidence>
<reference evidence="1" key="1">
    <citation type="submission" date="2021-06" db="EMBL/GenBank/DDBJ databases">
        <title>Parelaphostrongylus tenuis whole genome reference sequence.</title>
        <authorList>
            <person name="Garwood T.J."/>
            <person name="Larsen P.A."/>
            <person name="Fountain-Jones N.M."/>
            <person name="Garbe J.R."/>
            <person name="Macchietto M.G."/>
            <person name="Kania S.A."/>
            <person name="Gerhold R.W."/>
            <person name="Richards J.E."/>
            <person name="Wolf T.M."/>
        </authorList>
    </citation>
    <scope>NUCLEOTIDE SEQUENCE</scope>
    <source>
        <strain evidence="1">MNPRO001-30</strain>
        <tissue evidence="1">Meninges</tissue>
    </source>
</reference>
<dbReference type="EMBL" id="JAHQIW010001056">
    <property type="protein sequence ID" value="KAJ1351350.1"/>
    <property type="molecule type" value="Genomic_DNA"/>
</dbReference>
<evidence type="ECO:0008006" key="3">
    <source>
        <dbReference type="Google" id="ProtNLM"/>
    </source>
</evidence>
<dbReference type="Proteomes" id="UP001196413">
    <property type="component" value="Unassembled WGS sequence"/>
</dbReference>
<sequence length="90" mass="10354">MTTAADSLFERILNEPDVFYRHQQCDEPDLSTDQKRTILSDLLTSNKALFLQRYGKYMINEDCALFQGESDPLIGYMIGQMSGDDRILKI</sequence>
<accession>A0AAD5M5B9</accession>